<gene>
    <name evidence="9" type="ORF">GCM10009810_15570</name>
</gene>
<organism evidence="9 10">
    <name type="scientific">Nostocoides vanveenii</name>
    <dbReference type="NCBI Taxonomy" id="330835"/>
    <lineage>
        <taxon>Bacteria</taxon>
        <taxon>Bacillati</taxon>
        <taxon>Actinomycetota</taxon>
        <taxon>Actinomycetes</taxon>
        <taxon>Micrococcales</taxon>
        <taxon>Intrasporangiaceae</taxon>
        <taxon>Nostocoides</taxon>
    </lineage>
</organism>
<comment type="caution">
    <text evidence="9">The sequence shown here is derived from an EMBL/GenBank/DDBJ whole genome shotgun (WGS) entry which is preliminary data.</text>
</comment>
<evidence type="ECO:0000313" key="10">
    <source>
        <dbReference type="Proteomes" id="UP001501475"/>
    </source>
</evidence>
<dbReference type="Gene3D" id="3.40.50.850">
    <property type="entry name" value="Isochorismatase-like"/>
    <property type="match status" value="1"/>
</dbReference>
<comment type="similarity">
    <text evidence="1">Belongs to the isochorismatase family.</text>
</comment>
<dbReference type="RefSeq" id="WP_324386703.1">
    <property type="nucleotide sequence ID" value="NZ_BAAAPN010000037.1"/>
</dbReference>
<dbReference type="PANTHER" id="PTHR11080">
    <property type="entry name" value="PYRAZINAMIDASE/NICOTINAMIDASE"/>
    <property type="match status" value="1"/>
</dbReference>
<sequence>MSTTALLVVDVQNDFVEGGSLAVTGGRAVAAAIVDHIDRYAGDYRLIVGSRDWHTPGSDNGGHFALTGAPDYAGTWPVHCVAGTAGAEFAEAGLADRLTHQVRKGMGEPAYSMFEGRADADGDGLAELLAAQGIRAVDVVGIATDYCVRATALDARRAGFETRVILPLTAGVAPQSCAAALDELAAAGVEVLR</sequence>
<proteinExistence type="inferred from homology"/>
<dbReference type="InterPro" id="IPR036380">
    <property type="entry name" value="Isochorismatase-like_sf"/>
</dbReference>
<evidence type="ECO:0000256" key="2">
    <source>
        <dbReference type="ARBA" id="ARBA00022642"/>
    </source>
</evidence>
<keyword evidence="2" id="KW-0662">Pyridine nucleotide biosynthesis</keyword>
<evidence type="ECO:0000256" key="4">
    <source>
        <dbReference type="ARBA" id="ARBA00022801"/>
    </source>
</evidence>
<keyword evidence="4" id="KW-0378">Hydrolase</keyword>
<protein>
    <recommendedName>
        <fullName evidence="6">nicotinamidase</fullName>
        <ecNumber evidence="6">3.5.1.19</ecNumber>
    </recommendedName>
    <alternativeName>
        <fullName evidence="7">Nicotinamide deamidase</fullName>
    </alternativeName>
</protein>
<dbReference type="Pfam" id="PF00857">
    <property type="entry name" value="Isochorismatase"/>
    <property type="match status" value="1"/>
</dbReference>
<evidence type="ECO:0000256" key="6">
    <source>
        <dbReference type="ARBA" id="ARBA00039017"/>
    </source>
</evidence>
<evidence type="ECO:0000256" key="5">
    <source>
        <dbReference type="ARBA" id="ARBA00037900"/>
    </source>
</evidence>
<dbReference type="EC" id="3.5.1.19" evidence="6"/>
<dbReference type="Proteomes" id="UP001501475">
    <property type="component" value="Unassembled WGS sequence"/>
</dbReference>
<dbReference type="InterPro" id="IPR000868">
    <property type="entry name" value="Isochorismatase-like_dom"/>
</dbReference>
<reference evidence="10" key="1">
    <citation type="journal article" date="2019" name="Int. J. Syst. Evol. Microbiol.">
        <title>The Global Catalogue of Microorganisms (GCM) 10K type strain sequencing project: providing services to taxonomists for standard genome sequencing and annotation.</title>
        <authorList>
            <consortium name="The Broad Institute Genomics Platform"/>
            <consortium name="The Broad Institute Genome Sequencing Center for Infectious Disease"/>
            <person name="Wu L."/>
            <person name="Ma J."/>
        </authorList>
    </citation>
    <scope>NUCLEOTIDE SEQUENCE [LARGE SCALE GENOMIC DNA]</scope>
    <source>
        <strain evidence="10">JCM 15591</strain>
    </source>
</reference>
<evidence type="ECO:0000256" key="1">
    <source>
        <dbReference type="ARBA" id="ARBA00006336"/>
    </source>
</evidence>
<accession>A0ABP4WNM1</accession>
<evidence type="ECO:0000259" key="8">
    <source>
        <dbReference type="Pfam" id="PF00857"/>
    </source>
</evidence>
<dbReference type="SUPFAM" id="SSF52499">
    <property type="entry name" value="Isochorismatase-like hydrolases"/>
    <property type="match status" value="1"/>
</dbReference>
<dbReference type="EMBL" id="BAAAPN010000037">
    <property type="protein sequence ID" value="GAA1756882.1"/>
    <property type="molecule type" value="Genomic_DNA"/>
</dbReference>
<feature type="domain" description="Isochorismatase-like" evidence="8">
    <location>
        <begin position="4"/>
        <end position="192"/>
    </location>
</feature>
<evidence type="ECO:0000256" key="7">
    <source>
        <dbReference type="ARBA" id="ARBA00043224"/>
    </source>
</evidence>
<keyword evidence="10" id="KW-1185">Reference proteome</keyword>
<name>A0ABP4WNM1_9MICO</name>
<keyword evidence="3" id="KW-0479">Metal-binding</keyword>
<dbReference type="PANTHER" id="PTHR11080:SF2">
    <property type="entry name" value="LD05707P"/>
    <property type="match status" value="1"/>
</dbReference>
<evidence type="ECO:0000313" key="9">
    <source>
        <dbReference type="EMBL" id="GAA1756882.1"/>
    </source>
</evidence>
<dbReference type="InterPro" id="IPR052347">
    <property type="entry name" value="Isochorismatase_Nicotinamidase"/>
</dbReference>
<comment type="pathway">
    <text evidence="5">Cofactor biosynthesis; nicotinate biosynthesis; nicotinate from nicotinamide: step 1/1.</text>
</comment>
<evidence type="ECO:0000256" key="3">
    <source>
        <dbReference type="ARBA" id="ARBA00022723"/>
    </source>
</evidence>